<feature type="transmembrane region" description="Helical" evidence="8">
    <location>
        <begin position="232"/>
        <end position="255"/>
    </location>
</feature>
<dbReference type="STRING" id="863239.GCA_000213935_00469"/>
<keyword evidence="2" id="KW-0813">Transport</keyword>
<feature type="transmembrane region" description="Helical" evidence="8">
    <location>
        <begin position="293"/>
        <end position="312"/>
    </location>
</feature>
<comment type="caution">
    <text evidence="9">The sequence shown here is derived from an EMBL/GenBank/DDBJ whole genome shotgun (WGS) entry which is preliminary data.</text>
</comment>
<sequence length="417" mass="43327">METSVTTTSRQSTTFTLVPLGLFLALLCVGFPSGLFDSYRDRFGFSTSVQSLLFAVYAFTLVPALLCTPLILRRTTPRGLYLIGTVALVLADIVFLTAPNVLLLFVGRAVQGITVAFLNAAAPQILLDLQRRRWGRFDPLVLALMTSAGLGLGLFGAKLLTGVSGDADRILFALHLLLTLGFLVVAVVRRPPTGENPGTDTGSETGSDQACTARRPQHLAAREEDHRTWNALGGWAGATSWSLGGLFLGLGTVIGDAASPGLAAVVPFLFFVAMLVGQLATRRITDISRALRWGLGGSVVSAVATAGAVIVASDSPGAFSATVAVLGSVIGGVSLGVVFVMATAVYERTTDPATEGPQTAVFFAKIFGGNSLPTLVVGVLTTAVGLNWSLTVLAAALAAASGILVVRIRGLEVSDPR</sequence>
<comment type="subcellular location">
    <subcellularLocation>
        <location evidence="1">Cell membrane</location>
        <topology evidence="1">Multi-pass membrane protein</topology>
    </subcellularLocation>
</comment>
<organism evidence="9 10">
    <name type="scientific">Corynebacterium nuruki</name>
    <dbReference type="NCBI Taxonomy" id="1032851"/>
    <lineage>
        <taxon>Bacteria</taxon>
        <taxon>Bacillati</taxon>
        <taxon>Actinomycetota</taxon>
        <taxon>Actinomycetes</taxon>
        <taxon>Mycobacteriales</taxon>
        <taxon>Corynebacteriaceae</taxon>
        <taxon>Corynebacterium</taxon>
    </lineage>
</organism>
<feature type="transmembrane region" description="Helical" evidence="8">
    <location>
        <begin position="318"/>
        <end position="346"/>
    </location>
</feature>
<keyword evidence="5 8" id="KW-1133">Transmembrane helix</keyword>
<feature type="transmembrane region" description="Helical" evidence="8">
    <location>
        <begin position="52"/>
        <end position="72"/>
    </location>
</feature>
<accession>A0A3D4SZX6</accession>
<dbReference type="InterPro" id="IPR036259">
    <property type="entry name" value="MFS_trans_sf"/>
</dbReference>
<dbReference type="SUPFAM" id="SSF103473">
    <property type="entry name" value="MFS general substrate transporter"/>
    <property type="match status" value="1"/>
</dbReference>
<evidence type="ECO:0000256" key="7">
    <source>
        <dbReference type="SAM" id="MobiDB-lite"/>
    </source>
</evidence>
<feature type="transmembrane region" description="Helical" evidence="8">
    <location>
        <begin position="79"/>
        <end position="103"/>
    </location>
</feature>
<feature type="region of interest" description="Disordered" evidence="7">
    <location>
        <begin position="193"/>
        <end position="216"/>
    </location>
</feature>
<dbReference type="GO" id="GO:0005886">
    <property type="term" value="C:plasma membrane"/>
    <property type="evidence" value="ECO:0007669"/>
    <property type="project" value="UniProtKB-SubCell"/>
</dbReference>
<dbReference type="EMBL" id="DQID01000125">
    <property type="protein sequence ID" value="HCT14050.1"/>
    <property type="molecule type" value="Genomic_DNA"/>
</dbReference>
<evidence type="ECO:0000256" key="5">
    <source>
        <dbReference type="ARBA" id="ARBA00022989"/>
    </source>
</evidence>
<protein>
    <submittedName>
        <fullName evidence="9">MFS transporter</fullName>
    </submittedName>
</protein>
<evidence type="ECO:0000256" key="2">
    <source>
        <dbReference type="ARBA" id="ARBA00022448"/>
    </source>
</evidence>
<keyword evidence="3" id="KW-1003">Cell membrane</keyword>
<feature type="transmembrane region" description="Helical" evidence="8">
    <location>
        <begin position="386"/>
        <end position="408"/>
    </location>
</feature>
<evidence type="ECO:0000256" key="8">
    <source>
        <dbReference type="SAM" id="Phobius"/>
    </source>
</evidence>
<evidence type="ECO:0000313" key="9">
    <source>
        <dbReference type="EMBL" id="HCT14050.1"/>
    </source>
</evidence>
<dbReference type="InterPro" id="IPR011701">
    <property type="entry name" value="MFS"/>
</dbReference>
<feature type="transmembrane region" description="Helical" evidence="8">
    <location>
        <begin position="12"/>
        <end position="32"/>
    </location>
</feature>
<feature type="transmembrane region" description="Helical" evidence="8">
    <location>
        <begin position="169"/>
        <end position="188"/>
    </location>
</feature>
<feature type="transmembrane region" description="Helical" evidence="8">
    <location>
        <begin position="139"/>
        <end position="157"/>
    </location>
</feature>
<feature type="transmembrane region" description="Helical" evidence="8">
    <location>
        <begin position="261"/>
        <end position="281"/>
    </location>
</feature>
<evidence type="ECO:0000256" key="3">
    <source>
        <dbReference type="ARBA" id="ARBA00022475"/>
    </source>
</evidence>
<reference evidence="9 10" key="1">
    <citation type="journal article" date="2018" name="Nat. Biotechnol.">
        <title>A standardized bacterial taxonomy based on genome phylogeny substantially revises the tree of life.</title>
        <authorList>
            <person name="Parks D.H."/>
            <person name="Chuvochina M."/>
            <person name="Waite D.W."/>
            <person name="Rinke C."/>
            <person name="Skarshewski A."/>
            <person name="Chaumeil P.A."/>
            <person name="Hugenholtz P."/>
        </authorList>
    </citation>
    <scope>NUCLEOTIDE SEQUENCE [LARGE SCALE GENOMIC DNA]</scope>
    <source>
        <strain evidence="9">UBA11247</strain>
    </source>
</reference>
<gene>
    <name evidence="9" type="ORF">DIW82_04440</name>
</gene>
<proteinExistence type="predicted"/>
<dbReference type="InterPro" id="IPR050171">
    <property type="entry name" value="MFS_Transporters"/>
</dbReference>
<evidence type="ECO:0000256" key="1">
    <source>
        <dbReference type="ARBA" id="ARBA00004651"/>
    </source>
</evidence>
<keyword evidence="4 8" id="KW-0812">Transmembrane</keyword>
<dbReference type="Proteomes" id="UP000261739">
    <property type="component" value="Unassembled WGS sequence"/>
</dbReference>
<dbReference type="Gene3D" id="1.20.1250.20">
    <property type="entry name" value="MFS general substrate transporter like domains"/>
    <property type="match status" value="1"/>
</dbReference>
<dbReference type="Pfam" id="PF07690">
    <property type="entry name" value="MFS_1"/>
    <property type="match status" value="1"/>
</dbReference>
<evidence type="ECO:0000256" key="6">
    <source>
        <dbReference type="ARBA" id="ARBA00023136"/>
    </source>
</evidence>
<evidence type="ECO:0000313" key="10">
    <source>
        <dbReference type="Proteomes" id="UP000261739"/>
    </source>
</evidence>
<feature type="transmembrane region" description="Helical" evidence="8">
    <location>
        <begin position="358"/>
        <end position="380"/>
    </location>
</feature>
<feature type="compositionally biased region" description="Polar residues" evidence="7">
    <location>
        <begin position="196"/>
        <end position="210"/>
    </location>
</feature>
<name>A0A3D4SZX6_9CORY</name>
<dbReference type="GO" id="GO:0022857">
    <property type="term" value="F:transmembrane transporter activity"/>
    <property type="evidence" value="ECO:0007669"/>
    <property type="project" value="InterPro"/>
</dbReference>
<keyword evidence="6 8" id="KW-0472">Membrane</keyword>
<dbReference type="CDD" id="cd06174">
    <property type="entry name" value="MFS"/>
    <property type="match status" value="1"/>
</dbReference>
<dbReference type="PANTHER" id="PTHR23517:SF13">
    <property type="entry name" value="MAJOR FACILITATOR SUPERFAMILY MFS_1"/>
    <property type="match status" value="1"/>
</dbReference>
<feature type="transmembrane region" description="Helical" evidence="8">
    <location>
        <begin position="109"/>
        <end position="127"/>
    </location>
</feature>
<dbReference type="PANTHER" id="PTHR23517">
    <property type="entry name" value="RESISTANCE PROTEIN MDTM, PUTATIVE-RELATED-RELATED"/>
    <property type="match status" value="1"/>
</dbReference>
<dbReference type="AlphaFoldDB" id="A0A3D4SZX6"/>
<evidence type="ECO:0000256" key="4">
    <source>
        <dbReference type="ARBA" id="ARBA00022692"/>
    </source>
</evidence>